<keyword evidence="8" id="KW-1185">Reference proteome</keyword>
<dbReference type="NCBIfam" id="TIGR03717">
    <property type="entry name" value="R_switched_YjbE"/>
    <property type="match status" value="1"/>
</dbReference>
<accession>U7UN73</accession>
<dbReference type="PATRIC" id="fig|1111454.3.peg.771"/>
<evidence type="ECO:0000313" key="7">
    <source>
        <dbReference type="EMBL" id="ERT60760.1"/>
    </source>
</evidence>
<feature type="transmembrane region" description="Helical" evidence="6">
    <location>
        <begin position="196"/>
        <end position="216"/>
    </location>
</feature>
<keyword evidence="4 6" id="KW-1133">Transmembrane helix</keyword>
<dbReference type="PANTHER" id="PTHR30238">
    <property type="entry name" value="MEMBRANE BOUND PREDICTED REDOX MODULATOR"/>
    <property type="match status" value="1"/>
</dbReference>
<dbReference type="EMBL" id="AWXA01000015">
    <property type="protein sequence ID" value="ERT60760.1"/>
    <property type="molecule type" value="Genomic_DNA"/>
</dbReference>
<comment type="similarity">
    <text evidence="2">Belongs to the TerC family.</text>
</comment>
<gene>
    <name evidence="7" type="ORF">HMPREF1250_0294</name>
</gene>
<feature type="transmembrane region" description="Helical" evidence="6">
    <location>
        <begin position="12"/>
        <end position="33"/>
    </location>
</feature>
<sequence>MGTEIISDIWVVMNIILIDLALGGDNSIIIGMAAKNLPRDLQKKAIFYGTGGAIILRFLMAAVVVWLLQIPYLKTVGGILLVIIGIKLIGGRSQENVHVTAKDSLLGAIKTIIAADALMSLDNVLGIVAATGGYLGLLLFGMLVSVPIIVYGSTVVIRIMTRFPALIYVGGLILGWAAGGMVATDLSLPFASGNELFIKVGLTVLTVAGGLLWKYLPDYYLT</sequence>
<evidence type="ECO:0000256" key="3">
    <source>
        <dbReference type="ARBA" id="ARBA00022692"/>
    </source>
</evidence>
<evidence type="ECO:0000256" key="5">
    <source>
        <dbReference type="ARBA" id="ARBA00023136"/>
    </source>
</evidence>
<dbReference type="GO" id="GO:0016020">
    <property type="term" value="C:membrane"/>
    <property type="evidence" value="ECO:0007669"/>
    <property type="project" value="UniProtKB-SubCell"/>
</dbReference>
<evidence type="ECO:0000256" key="1">
    <source>
        <dbReference type="ARBA" id="ARBA00004141"/>
    </source>
</evidence>
<keyword evidence="5 6" id="KW-0472">Membrane</keyword>
<name>U7UN73_9FIRM</name>
<organism evidence="7 8">
    <name type="scientific">Megasphaera vaginalis</name>
    <name type="common">ex Srinivasan et al. 2021</name>
    <dbReference type="NCBI Taxonomy" id="1111454"/>
    <lineage>
        <taxon>Bacteria</taxon>
        <taxon>Bacillati</taxon>
        <taxon>Bacillota</taxon>
        <taxon>Negativicutes</taxon>
        <taxon>Veillonellales</taxon>
        <taxon>Veillonellaceae</taxon>
        <taxon>Megasphaera</taxon>
    </lineage>
</organism>
<feature type="transmembrane region" description="Helical" evidence="6">
    <location>
        <begin position="45"/>
        <end position="66"/>
    </location>
</feature>
<dbReference type="Pfam" id="PF03741">
    <property type="entry name" value="TerC"/>
    <property type="match status" value="1"/>
</dbReference>
<dbReference type="InterPro" id="IPR022301">
    <property type="entry name" value="Integral_membrane_YjbE"/>
</dbReference>
<proteinExistence type="inferred from homology"/>
<dbReference type="AlphaFoldDB" id="U7UN73"/>
<dbReference type="PANTHER" id="PTHR30238:SF4">
    <property type="entry name" value="SLL1022 PROTEIN"/>
    <property type="match status" value="1"/>
</dbReference>
<reference evidence="7 8" key="1">
    <citation type="submission" date="2013-09" db="EMBL/GenBank/DDBJ databases">
        <authorList>
            <person name="Durkin A.S."/>
            <person name="Haft D.R."/>
            <person name="McCorrison J."/>
            <person name="Torralba M."/>
            <person name="Gillis M."/>
            <person name="Haft D.H."/>
            <person name="Methe B."/>
            <person name="Sutton G."/>
            <person name="Nelson K.E."/>
        </authorList>
    </citation>
    <scope>NUCLEOTIDE SEQUENCE [LARGE SCALE GENOMIC DNA]</scope>
    <source>
        <strain evidence="7 8">BV3C16-1</strain>
    </source>
</reference>
<comment type="caution">
    <text evidence="7">The sequence shown here is derived from an EMBL/GenBank/DDBJ whole genome shotgun (WGS) entry which is preliminary data.</text>
</comment>
<keyword evidence="3 6" id="KW-0812">Transmembrane</keyword>
<feature type="transmembrane region" description="Helical" evidence="6">
    <location>
        <begin position="127"/>
        <end position="151"/>
    </location>
</feature>
<dbReference type="eggNOG" id="COG0861">
    <property type="taxonomic scope" value="Bacteria"/>
</dbReference>
<evidence type="ECO:0000256" key="4">
    <source>
        <dbReference type="ARBA" id="ARBA00022989"/>
    </source>
</evidence>
<evidence type="ECO:0000256" key="6">
    <source>
        <dbReference type="SAM" id="Phobius"/>
    </source>
</evidence>
<comment type="subcellular location">
    <subcellularLocation>
        <location evidence="1">Membrane</location>
        <topology evidence="1">Multi-pass membrane protein</topology>
    </subcellularLocation>
</comment>
<feature type="transmembrane region" description="Helical" evidence="6">
    <location>
        <begin position="163"/>
        <end position="184"/>
    </location>
</feature>
<dbReference type="Proteomes" id="UP000017090">
    <property type="component" value="Unassembled WGS sequence"/>
</dbReference>
<dbReference type="InterPro" id="IPR005496">
    <property type="entry name" value="Integral_membrane_TerC"/>
</dbReference>
<protein>
    <submittedName>
        <fullName evidence="7">Integral membrane protein, YjbE family</fullName>
    </submittedName>
</protein>
<evidence type="ECO:0000256" key="2">
    <source>
        <dbReference type="ARBA" id="ARBA00007511"/>
    </source>
</evidence>
<evidence type="ECO:0000313" key="8">
    <source>
        <dbReference type="Proteomes" id="UP000017090"/>
    </source>
</evidence>